<dbReference type="PIRSF" id="PIRSF001430">
    <property type="entry name" value="tRNA_psdUrid_synth"/>
    <property type="match status" value="1"/>
</dbReference>
<feature type="active site" description="Nucleophile" evidence="4 5">
    <location>
        <position position="53"/>
    </location>
</feature>
<evidence type="ECO:0000256" key="5">
    <source>
        <dbReference type="PIRSR" id="PIRSR001430-1"/>
    </source>
</evidence>
<dbReference type="InterPro" id="IPR020097">
    <property type="entry name" value="PsdUridine_synth_TruA_a/b_dom"/>
</dbReference>
<dbReference type="InterPro" id="IPR020103">
    <property type="entry name" value="PsdUridine_synth_cat_dom_sf"/>
</dbReference>
<evidence type="ECO:0000256" key="1">
    <source>
        <dbReference type="ARBA" id="ARBA00009375"/>
    </source>
</evidence>
<gene>
    <name evidence="4 9" type="primary">truA</name>
    <name evidence="9" type="ORF">BN990_03759</name>
</gene>
<proteinExistence type="inferred from homology"/>
<dbReference type="eggNOG" id="COG0101">
    <property type="taxonomic scope" value="Bacteria"/>
</dbReference>
<feature type="domain" description="Pseudouridine synthase I TruA alpha/beta" evidence="8">
    <location>
        <begin position="8"/>
        <end position="105"/>
    </location>
</feature>
<evidence type="ECO:0000256" key="6">
    <source>
        <dbReference type="PIRSR" id="PIRSR001430-2"/>
    </source>
</evidence>
<accession>A0A024QFW5</accession>
<dbReference type="PANTHER" id="PTHR11142:SF0">
    <property type="entry name" value="TRNA PSEUDOURIDINE SYNTHASE-LIKE 1"/>
    <property type="match status" value="1"/>
</dbReference>
<sequence>MVRVKCIIKYDGSQFSGFQIQPKKRTVQGLLEQALTKMHKGKPVRIQASGRTDSGVHAKGQTIHFDSPYDIPLYNWKQALNTLLPNDLYVKQVAFASDTFHARYDVVEKEYRYYVWNEKEPDVFKRNYAYFFPYSLNIEAIQKACGYLEGTHDFTTFSSAKASAKGTKQRTLYAVSCGKQGSEIEFIFRGSGFLYNMVRIIVGVLLDIGQGRRQPSEIHDLLAKKDRRLVGETVPPEGLYLWNVRYGEVD</sequence>
<organism evidence="9 10">
    <name type="scientific">Virgibacillus massiliensis</name>
    <dbReference type="NCBI Taxonomy" id="1462526"/>
    <lineage>
        <taxon>Bacteria</taxon>
        <taxon>Bacillati</taxon>
        <taxon>Bacillota</taxon>
        <taxon>Bacilli</taxon>
        <taxon>Bacillales</taxon>
        <taxon>Bacillaceae</taxon>
        <taxon>Virgibacillus</taxon>
    </lineage>
</organism>
<evidence type="ECO:0000256" key="7">
    <source>
        <dbReference type="RuleBase" id="RU003792"/>
    </source>
</evidence>
<dbReference type="GO" id="GO:0160147">
    <property type="term" value="F:tRNA pseudouridine(38-40) synthase activity"/>
    <property type="evidence" value="ECO:0007669"/>
    <property type="project" value="UniProtKB-EC"/>
</dbReference>
<dbReference type="HAMAP" id="MF_00171">
    <property type="entry name" value="TruA"/>
    <property type="match status" value="1"/>
</dbReference>
<dbReference type="CDD" id="cd02570">
    <property type="entry name" value="PseudoU_synth_EcTruA"/>
    <property type="match status" value="1"/>
</dbReference>
<comment type="caution">
    <text evidence="4">Lacks conserved residue(s) required for the propagation of feature annotation.</text>
</comment>
<dbReference type="InterPro" id="IPR001406">
    <property type="entry name" value="PsdUridine_synth_TruA"/>
</dbReference>
<comment type="similarity">
    <text evidence="1 4 7">Belongs to the tRNA pseudouridine synthase TruA family.</text>
</comment>
<keyword evidence="2 4" id="KW-0819">tRNA processing</keyword>
<keyword evidence="10" id="KW-1185">Reference proteome</keyword>
<dbReference type="SUPFAM" id="SSF55120">
    <property type="entry name" value="Pseudouridine synthase"/>
    <property type="match status" value="1"/>
</dbReference>
<comment type="subunit">
    <text evidence="4">Homodimer.</text>
</comment>
<protein>
    <recommendedName>
        <fullName evidence="4">tRNA pseudouridine synthase A</fullName>
        <ecNumber evidence="4">5.4.99.12</ecNumber>
    </recommendedName>
    <alternativeName>
        <fullName evidence="4">tRNA pseudouridine(38-40) synthase</fullName>
    </alternativeName>
    <alternativeName>
        <fullName evidence="4">tRNA pseudouridylate synthase I</fullName>
    </alternativeName>
    <alternativeName>
        <fullName evidence="4">tRNA-uridine isomerase I</fullName>
    </alternativeName>
</protein>
<dbReference type="Gene3D" id="3.30.70.660">
    <property type="entry name" value="Pseudouridine synthase I, catalytic domain, C-terminal subdomain"/>
    <property type="match status" value="1"/>
</dbReference>
<reference evidence="10" key="2">
    <citation type="submission" date="2014-05" db="EMBL/GenBank/DDBJ databases">
        <title>Draft genome sequence of Virgibacillus massiliensis Vm-5.</title>
        <authorList>
            <person name="Khelaifia S."/>
            <person name="Croce O."/>
            <person name="Lagier J.C."/>
            <person name="Raoult D."/>
        </authorList>
    </citation>
    <scope>NUCLEOTIDE SEQUENCE [LARGE SCALE GENOMIC DNA]</scope>
    <source>
        <strain evidence="10">Vm-5</strain>
    </source>
</reference>
<evidence type="ECO:0000256" key="2">
    <source>
        <dbReference type="ARBA" id="ARBA00022694"/>
    </source>
</evidence>
<dbReference type="OrthoDB" id="9811823at2"/>
<dbReference type="EMBL" id="CCDP010000002">
    <property type="protein sequence ID" value="CDQ41389.1"/>
    <property type="molecule type" value="Genomic_DNA"/>
</dbReference>
<dbReference type="GO" id="GO:0031119">
    <property type="term" value="P:tRNA pseudouridine synthesis"/>
    <property type="evidence" value="ECO:0007669"/>
    <property type="project" value="UniProtKB-UniRule"/>
</dbReference>
<dbReference type="FunFam" id="3.30.70.580:FF:000001">
    <property type="entry name" value="tRNA pseudouridine synthase A"/>
    <property type="match status" value="1"/>
</dbReference>
<reference evidence="9 10" key="1">
    <citation type="submission" date="2014-03" db="EMBL/GenBank/DDBJ databases">
        <authorList>
            <person name="Urmite Genomes U."/>
        </authorList>
    </citation>
    <scope>NUCLEOTIDE SEQUENCE [LARGE SCALE GENOMIC DNA]</scope>
    <source>
        <strain evidence="9 10">Vm-5</strain>
    </source>
</reference>
<dbReference type="Gene3D" id="3.30.70.580">
    <property type="entry name" value="Pseudouridine synthase I, catalytic domain, N-terminal subdomain"/>
    <property type="match status" value="1"/>
</dbReference>
<evidence type="ECO:0000259" key="8">
    <source>
        <dbReference type="Pfam" id="PF01416"/>
    </source>
</evidence>
<dbReference type="RefSeq" id="WP_038245926.1">
    <property type="nucleotide sequence ID" value="NZ_BNER01000012.1"/>
</dbReference>
<comment type="caution">
    <text evidence="9">The sequence shown here is derived from an EMBL/GenBank/DDBJ whole genome shotgun (WGS) entry which is preliminary data.</text>
</comment>
<dbReference type="Pfam" id="PF01416">
    <property type="entry name" value="PseudoU_synth_1"/>
    <property type="match status" value="2"/>
</dbReference>
<dbReference type="InterPro" id="IPR020094">
    <property type="entry name" value="TruA/RsuA/RluB/E/F_N"/>
</dbReference>
<dbReference type="STRING" id="1462526.BN990_03759"/>
<name>A0A024QFW5_9BACI</name>
<evidence type="ECO:0000256" key="4">
    <source>
        <dbReference type="HAMAP-Rule" id="MF_00171"/>
    </source>
</evidence>
<dbReference type="PANTHER" id="PTHR11142">
    <property type="entry name" value="PSEUDOURIDYLATE SYNTHASE"/>
    <property type="match status" value="1"/>
</dbReference>
<comment type="catalytic activity">
    <reaction evidence="4 7">
        <text>uridine(38/39/40) in tRNA = pseudouridine(38/39/40) in tRNA</text>
        <dbReference type="Rhea" id="RHEA:22376"/>
        <dbReference type="Rhea" id="RHEA-COMP:10085"/>
        <dbReference type="Rhea" id="RHEA-COMP:10087"/>
        <dbReference type="ChEBI" id="CHEBI:65314"/>
        <dbReference type="ChEBI" id="CHEBI:65315"/>
        <dbReference type="EC" id="5.4.99.12"/>
    </reaction>
</comment>
<evidence type="ECO:0000313" key="10">
    <source>
        <dbReference type="Proteomes" id="UP000028875"/>
    </source>
</evidence>
<comment type="function">
    <text evidence="4">Formation of pseudouridine at positions 38, 39 and 40 in the anticodon stem and loop of transfer RNAs.</text>
</comment>
<dbReference type="AlphaFoldDB" id="A0A024QFW5"/>
<dbReference type="EC" id="5.4.99.12" evidence="4"/>
<evidence type="ECO:0000313" key="9">
    <source>
        <dbReference type="EMBL" id="CDQ41389.1"/>
    </source>
</evidence>
<feature type="domain" description="Pseudouridine synthase I TruA alpha/beta" evidence="8">
    <location>
        <begin position="144"/>
        <end position="246"/>
    </location>
</feature>
<feature type="binding site" evidence="4 6">
    <location>
        <position position="111"/>
    </location>
    <ligand>
        <name>substrate</name>
    </ligand>
</feature>
<keyword evidence="3 4" id="KW-0413">Isomerase</keyword>
<dbReference type="Proteomes" id="UP000028875">
    <property type="component" value="Unassembled WGS sequence"/>
</dbReference>
<dbReference type="NCBIfam" id="TIGR00071">
    <property type="entry name" value="hisT_truA"/>
    <property type="match status" value="1"/>
</dbReference>
<dbReference type="GO" id="GO:0003723">
    <property type="term" value="F:RNA binding"/>
    <property type="evidence" value="ECO:0007669"/>
    <property type="project" value="InterPro"/>
</dbReference>
<evidence type="ECO:0000256" key="3">
    <source>
        <dbReference type="ARBA" id="ARBA00023235"/>
    </source>
</evidence>
<dbReference type="InterPro" id="IPR020095">
    <property type="entry name" value="PsdUridine_synth_TruA_C"/>
</dbReference>